<evidence type="ECO:0000259" key="2">
    <source>
        <dbReference type="PROSITE" id="PS51471"/>
    </source>
</evidence>
<dbReference type="SUPFAM" id="SSF51197">
    <property type="entry name" value="Clavaminate synthase-like"/>
    <property type="match status" value="1"/>
</dbReference>
<comment type="caution">
    <text evidence="3">The sequence shown here is derived from an EMBL/GenBank/DDBJ whole genome shotgun (WGS) entry which is preliminary data.</text>
</comment>
<feature type="region of interest" description="Disordered" evidence="1">
    <location>
        <begin position="208"/>
        <end position="239"/>
    </location>
</feature>
<dbReference type="InterPro" id="IPR050231">
    <property type="entry name" value="Iron_ascorbate_oxido_reductase"/>
</dbReference>
<dbReference type="PANTHER" id="PTHR47990">
    <property type="entry name" value="2-OXOGLUTARATE (2OG) AND FE(II)-DEPENDENT OXYGENASE SUPERFAMILY PROTEIN-RELATED"/>
    <property type="match status" value="1"/>
</dbReference>
<evidence type="ECO:0000313" key="3">
    <source>
        <dbReference type="EMBL" id="KAF0732529.1"/>
    </source>
</evidence>
<dbReference type="Pfam" id="PF03171">
    <property type="entry name" value="2OG-FeII_Oxy"/>
    <property type="match status" value="1"/>
</dbReference>
<accession>A0A6G0WYE5</accession>
<evidence type="ECO:0000313" key="4">
    <source>
        <dbReference type="Proteomes" id="UP000481153"/>
    </source>
</evidence>
<sequence length="512" mass="57568">MGEEAPEMTAEEKQAVGSLEEKPHFRIRFYHAGKVVDSLLKLPLTMGPVDVDKGTQAVHLELWLKQQFAIAPDESVFAIVPVAEPYSPPLPLILLNTIAHRLVQECGDNVPILDYSLIIRPLSDLRQPIPLPSDESSPFFPIDGQALGSKKPTLARQQARIQFVTKMKEFGFARISVSREQAKIPIEAWEKVRTWLIQQLALPRADRWGERVDETDPESTDNQVEDDEEPTAPVSTLSSLPPVEKPRKLLVSRGRYVGFSCDPNREYLQMRRPLKHAGTVWPRPYFSTPEAAQFAQDMLQLFNVLDGIGHDCMEAICDVLAMDRSWIFNELLDDPSPPPTSADEVTNTDMSCRYGASVLRIYNYRNKKGENLDPKRLDINASCGSHADLGLVTVSPCATVPGLQMWNLDRMAWTDVECDATELHFSVFAGETLGVITNGLIRAPLHRVPATVVEDETKRRMSMPFFLRARPHACLNPNRPAGVAALTVRDFMEDMVFKTRPWRRESAATPDY</sequence>
<dbReference type="EMBL" id="VJMJ01000131">
    <property type="protein sequence ID" value="KAF0732529.1"/>
    <property type="molecule type" value="Genomic_DNA"/>
</dbReference>
<dbReference type="AlphaFoldDB" id="A0A6G0WYE5"/>
<name>A0A6G0WYE5_9STRA</name>
<feature type="compositionally biased region" description="Acidic residues" evidence="1">
    <location>
        <begin position="215"/>
        <end position="230"/>
    </location>
</feature>
<reference evidence="3 4" key="1">
    <citation type="submission" date="2019-07" db="EMBL/GenBank/DDBJ databases">
        <title>Genomics analysis of Aphanomyces spp. identifies a new class of oomycete effector associated with host adaptation.</title>
        <authorList>
            <person name="Gaulin E."/>
        </authorList>
    </citation>
    <scope>NUCLEOTIDE SEQUENCE [LARGE SCALE GENOMIC DNA]</scope>
    <source>
        <strain evidence="3 4">ATCC 201684</strain>
    </source>
</reference>
<evidence type="ECO:0000256" key="1">
    <source>
        <dbReference type="SAM" id="MobiDB-lite"/>
    </source>
</evidence>
<feature type="domain" description="Fe2OG dioxygenase" evidence="2">
    <location>
        <begin position="355"/>
        <end position="469"/>
    </location>
</feature>
<dbReference type="PROSITE" id="PS51471">
    <property type="entry name" value="FE2OG_OXY"/>
    <property type="match status" value="1"/>
</dbReference>
<organism evidence="3 4">
    <name type="scientific">Aphanomyces euteiches</name>
    <dbReference type="NCBI Taxonomy" id="100861"/>
    <lineage>
        <taxon>Eukaryota</taxon>
        <taxon>Sar</taxon>
        <taxon>Stramenopiles</taxon>
        <taxon>Oomycota</taxon>
        <taxon>Saprolegniomycetes</taxon>
        <taxon>Saprolegniales</taxon>
        <taxon>Verrucalvaceae</taxon>
        <taxon>Aphanomyces</taxon>
    </lineage>
</organism>
<dbReference type="VEuPathDB" id="FungiDB:AeMF1_021569"/>
<dbReference type="InterPro" id="IPR044861">
    <property type="entry name" value="IPNS-like_FE2OG_OXY"/>
</dbReference>
<gene>
    <name evidence="3" type="ORF">Ae201684_010423</name>
</gene>
<dbReference type="Proteomes" id="UP000481153">
    <property type="component" value="Unassembled WGS sequence"/>
</dbReference>
<dbReference type="InterPro" id="IPR027443">
    <property type="entry name" value="IPNS-like_sf"/>
</dbReference>
<proteinExistence type="predicted"/>
<dbReference type="Gene3D" id="2.60.120.330">
    <property type="entry name" value="B-lactam Antibiotic, Isopenicillin N Synthase, Chain"/>
    <property type="match status" value="1"/>
</dbReference>
<keyword evidence="4" id="KW-1185">Reference proteome</keyword>
<dbReference type="InterPro" id="IPR005123">
    <property type="entry name" value="Oxoglu/Fe-dep_dioxygenase_dom"/>
</dbReference>
<protein>
    <recommendedName>
        <fullName evidence="2">Fe2OG dioxygenase domain-containing protein</fullName>
    </recommendedName>
</protein>